<sequence>MSLSTIETSKVLHFDFLQDEKQIELTNVLENTLPYIKDLSKKAFLNKDKEAWNTIQKVLFKLNMNMFEKGFDPTKNENVASYLVRGTIMNVEKEATETVVPPVTEKKAFLEYLLKLVKEHPANTHPFLDYINSGQMTKEEARLFIGNYRVINEFFHLHIAILSYFSPLEFRGTMYENLNDELGQGDIKKAHPTIFKKLLAALEVPNHFAFLPESIATLNNMVSLTAFSNYLYGLGAMGALETAVPLQQSKIANGFRQIGLDSSALEFFDTHVEIDVVHGEQWFESLQEVIETKDDCIAVLNGAKSILDARVVFYDGLWNEINKNK</sequence>
<organism evidence="2 3">
    <name type="scientific">Bacillus thuringiensis serovar andalousiensis</name>
    <dbReference type="NCBI Taxonomy" id="257985"/>
    <lineage>
        <taxon>Bacteria</taxon>
        <taxon>Bacillati</taxon>
        <taxon>Bacillota</taxon>
        <taxon>Bacilli</taxon>
        <taxon>Bacillales</taxon>
        <taxon>Bacillaceae</taxon>
        <taxon>Bacillus</taxon>
        <taxon>Bacillus cereus group</taxon>
    </lineage>
</organism>
<evidence type="ECO:0000313" key="2">
    <source>
        <dbReference type="EMBL" id="QIW22165.1"/>
    </source>
</evidence>
<evidence type="ECO:0000313" key="3">
    <source>
        <dbReference type="Proteomes" id="UP000501374"/>
    </source>
</evidence>
<dbReference type="SUPFAM" id="SSF48613">
    <property type="entry name" value="Heme oxygenase-like"/>
    <property type="match status" value="1"/>
</dbReference>
<dbReference type="InterPro" id="IPR039068">
    <property type="entry name" value="PqqC-like"/>
</dbReference>
<dbReference type="Gene3D" id="1.20.910.10">
    <property type="entry name" value="Heme oxygenase-like"/>
    <property type="match status" value="1"/>
</dbReference>
<keyword evidence="1" id="KW-0560">Oxidoreductase</keyword>
<evidence type="ECO:0000256" key="1">
    <source>
        <dbReference type="ARBA" id="ARBA00023002"/>
    </source>
</evidence>
<dbReference type="SMART" id="SM01236">
    <property type="entry name" value="Haem_oxygenase_2"/>
    <property type="match status" value="1"/>
</dbReference>
<dbReference type="RefSeq" id="WP_172555742.1">
    <property type="nucleotide sequence ID" value="NZ_CP035727.2"/>
</dbReference>
<gene>
    <name evidence="2" type="ORF">EVG22_29110</name>
</gene>
<dbReference type="InterPro" id="IPR016084">
    <property type="entry name" value="Haem_Oase-like_multi-hlx"/>
</dbReference>
<dbReference type="Proteomes" id="UP000501374">
    <property type="component" value="Chromosome"/>
</dbReference>
<accession>A0A6H0TPB3</accession>
<dbReference type="PANTHER" id="PTHR40279">
    <property type="entry name" value="PQQC-LIKE PROTEIN"/>
    <property type="match status" value="1"/>
</dbReference>
<dbReference type="Pfam" id="PF14518">
    <property type="entry name" value="Haem_oxygenas_2"/>
    <property type="match status" value="1"/>
</dbReference>
<reference evidence="3" key="1">
    <citation type="submission" date="2019-02" db="EMBL/GenBank/DDBJ databases">
        <title>Structural and Functional analysis of Lanthipeptide from Bacillus thuringiensis serovar andalousiensis B23193.</title>
        <authorList>
            <person name="Andreeva J.V."/>
            <person name="Grigoreva A."/>
        </authorList>
    </citation>
    <scope>NUCLEOTIDE SEQUENCE [LARGE SCALE GENOMIC DNA]</scope>
    <source>
        <strain evidence="3">B23193</strain>
    </source>
</reference>
<proteinExistence type="predicted"/>
<protein>
    <submittedName>
        <fullName evidence="2">Iron-containing redox enzyme family protein</fullName>
    </submittedName>
</protein>
<name>A0A6H0TPB3_BACTU</name>
<dbReference type="PANTHER" id="PTHR40279:SF3">
    <property type="entry name" value="4-AMINOBENZOATE SYNTHASE"/>
    <property type="match status" value="1"/>
</dbReference>
<dbReference type="AlphaFoldDB" id="A0A6H0TPB3"/>
<dbReference type="EMBL" id="CP035727">
    <property type="protein sequence ID" value="QIW22165.1"/>
    <property type="molecule type" value="Genomic_DNA"/>
</dbReference>
<dbReference type="GO" id="GO:0016491">
    <property type="term" value="F:oxidoreductase activity"/>
    <property type="evidence" value="ECO:0007669"/>
    <property type="project" value="UniProtKB-KW"/>
</dbReference>